<feature type="compositionally biased region" description="Gly residues" evidence="1">
    <location>
        <begin position="1"/>
        <end position="10"/>
    </location>
</feature>
<evidence type="ECO:0000313" key="2">
    <source>
        <dbReference type="EMBL" id="OXA59145.1"/>
    </source>
</evidence>
<feature type="region of interest" description="Disordered" evidence="1">
    <location>
        <begin position="96"/>
        <end position="124"/>
    </location>
</feature>
<keyword evidence="3" id="KW-1185">Reference proteome</keyword>
<evidence type="ECO:0000256" key="1">
    <source>
        <dbReference type="SAM" id="MobiDB-lite"/>
    </source>
</evidence>
<reference evidence="2 3" key="1">
    <citation type="submission" date="2015-12" db="EMBL/GenBank/DDBJ databases">
        <title>The genome of Folsomia candida.</title>
        <authorList>
            <person name="Faddeeva A."/>
            <person name="Derks M.F."/>
            <person name="Anvar Y."/>
            <person name="Smit S."/>
            <person name="Van Straalen N."/>
            <person name="Roelofs D."/>
        </authorList>
    </citation>
    <scope>NUCLEOTIDE SEQUENCE [LARGE SCALE GENOMIC DNA]</scope>
    <source>
        <strain evidence="2 3">VU population</strain>
        <tissue evidence="2">Whole body</tissue>
    </source>
</reference>
<dbReference type="Proteomes" id="UP000198287">
    <property type="component" value="Unassembled WGS sequence"/>
</dbReference>
<protein>
    <submittedName>
        <fullName evidence="2">Uncharacterized protein</fullName>
    </submittedName>
</protein>
<sequence length="406" mass="45090">MDSRRGGAGRGSKSKPKMTVSSDEDDDIPLVVSRGRGTSVRGQKMMSKPSTTLSTHREQAMATTTISRPSTSNGQVGRHQTQEIEGDMGEVTLLSQLSRSSSGPSTSTKRSSQDTSDDSMHTQTKKIKSNLPLLMKVVKGGLLFFVDGEAQTKGHVMYWVPLRDRNKMYNGHIVVGLATLSKTVEDMAQHVRTENLGENKADDLTHDHCAIRYFLKSGEMDYLASDAEALPLWSSTTISGTSLRMGLRGALDSVCSTSSAPCLIKLSKYAKEIVDALNTNLHLQPIVPSVTEFQNGTGFSKFLVGTVANYHLYCRGPKGVPYLGDPNNTQQQPIPWNIHHDTLSEEARKEWVTWELENKSVVKDSYVRPSRRVLEVRLWIKKKYRIVDIQPPANRLRHNSVYSICP</sequence>
<gene>
    <name evidence="2" type="ORF">Fcan01_05683</name>
</gene>
<dbReference type="AlphaFoldDB" id="A0A226ENA1"/>
<accession>A0A226ENA1</accession>
<evidence type="ECO:0000313" key="3">
    <source>
        <dbReference type="Proteomes" id="UP000198287"/>
    </source>
</evidence>
<name>A0A226ENA1_FOLCA</name>
<comment type="caution">
    <text evidence="2">The sequence shown here is derived from an EMBL/GenBank/DDBJ whole genome shotgun (WGS) entry which is preliminary data.</text>
</comment>
<proteinExistence type="predicted"/>
<feature type="region of interest" description="Disordered" evidence="1">
    <location>
        <begin position="1"/>
        <end position="80"/>
    </location>
</feature>
<feature type="compositionally biased region" description="Polar residues" evidence="1">
    <location>
        <begin position="61"/>
        <end position="79"/>
    </location>
</feature>
<feature type="compositionally biased region" description="Low complexity" evidence="1">
    <location>
        <begin position="96"/>
        <end position="110"/>
    </location>
</feature>
<organism evidence="2 3">
    <name type="scientific">Folsomia candida</name>
    <name type="common">Springtail</name>
    <dbReference type="NCBI Taxonomy" id="158441"/>
    <lineage>
        <taxon>Eukaryota</taxon>
        <taxon>Metazoa</taxon>
        <taxon>Ecdysozoa</taxon>
        <taxon>Arthropoda</taxon>
        <taxon>Hexapoda</taxon>
        <taxon>Collembola</taxon>
        <taxon>Entomobryomorpha</taxon>
        <taxon>Isotomoidea</taxon>
        <taxon>Isotomidae</taxon>
        <taxon>Proisotominae</taxon>
        <taxon>Folsomia</taxon>
    </lineage>
</organism>
<dbReference type="EMBL" id="LNIX01000002">
    <property type="protein sequence ID" value="OXA59145.1"/>
    <property type="molecule type" value="Genomic_DNA"/>
</dbReference>